<comment type="catalytic activity">
    <reaction evidence="6">
        <text>[E1 NEDD8-activating enzyme]-S-[NEDD8 protein]-yl-L-cysteine + [E2 NEDD8-conjugating enzyme]-L-cysteine = [E1 NEDD8-activating enzyme]-L-cysteine + [E2 NEDD8-conjugating enzyme]-S-[NEDD8-protein]-yl-L-cysteine.</text>
        <dbReference type="EC" id="2.3.2.34"/>
    </reaction>
</comment>
<dbReference type="SUPFAM" id="SSF54495">
    <property type="entry name" value="UBC-like"/>
    <property type="match status" value="1"/>
</dbReference>
<dbReference type="InterPro" id="IPR016135">
    <property type="entry name" value="UBQ-conjugating_enzyme/RWD"/>
</dbReference>
<dbReference type="Gene3D" id="3.10.110.10">
    <property type="entry name" value="Ubiquitin Conjugating Enzyme"/>
    <property type="match status" value="1"/>
</dbReference>
<dbReference type="PROSITE" id="PS50127">
    <property type="entry name" value="UBC_2"/>
    <property type="match status" value="1"/>
</dbReference>
<evidence type="ECO:0000259" key="15">
    <source>
        <dbReference type="PROSITE" id="PS50127"/>
    </source>
</evidence>
<evidence type="ECO:0000256" key="14">
    <source>
        <dbReference type="SAM" id="MobiDB-lite"/>
    </source>
</evidence>
<evidence type="ECO:0000256" key="13">
    <source>
        <dbReference type="RuleBase" id="RU362109"/>
    </source>
</evidence>
<comment type="similarity">
    <text evidence="13">Belongs to the ubiquitin-conjugating enzyme family.</text>
</comment>
<dbReference type="AlphaFoldDB" id="A0A316YUK9"/>
<dbReference type="GO" id="GO:0061654">
    <property type="term" value="F:NEDD8 conjugating enzyme activity"/>
    <property type="evidence" value="ECO:0007669"/>
    <property type="project" value="UniProtKB-EC"/>
</dbReference>
<dbReference type="Pfam" id="PF00179">
    <property type="entry name" value="UQ_con"/>
    <property type="match status" value="1"/>
</dbReference>
<evidence type="ECO:0000256" key="10">
    <source>
        <dbReference type="ARBA" id="ARBA00044279"/>
    </source>
</evidence>
<dbReference type="PANTHER" id="PTHR24067">
    <property type="entry name" value="UBIQUITIN-CONJUGATING ENZYME E2"/>
    <property type="match status" value="1"/>
</dbReference>
<name>A0A316YUK9_9BASI</name>
<dbReference type="GeneID" id="37042177"/>
<feature type="domain" description="UBC core" evidence="15">
    <location>
        <begin position="23"/>
        <end position="167"/>
    </location>
</feature>
<feature type="active site" description="Glycyl thioester intermediate" evidence="12">
    <location>
        <position position="105"/>
    </location>
</feature>
<reference evidence="16 17" key="1">
    <citation type="journal article" date="2018" name="Mol. Biol. Evol.">
        <title>Broad Genomic Sampling Reveals a Smut Pathogenic Ancestry of the Fungal Clade Ustilaginomycotina.</title>
        <authorList>
            <person name="Kijpornyongpan T."/>
            <person name="Mondo S.J."/>
            <person name="Barry K."/>
            <person name="Sandor L."/>
            <person name="Lee J."/>
            <person name="Lipzen A."/>
            <person name="Pangilinan J."/>
            <person name="LaButti K."/>
            <person name="Hainaut M."/>
            <person name="Henrissat B."/>
            <person name="Grigoriev I.V."/>
            <person name="Spatafora J.W."/>
            <person name="Aime M.C."/>
        </authorList>
    </citation>
    <scope>NUCLEOTIDE SEQUENCE [LARGE SCALE GENOMIC DNA]</scope>
    <source>
        <strain evidence="16 17">MCA 4198</strain>
    </source>
</reference>
<organism evidence="16 17">
    <name type="scientific">Acaromyces ingoldii</name>
    <dbReference type="NCBI Taxonomy" id="215250"/>
    <lineage>
        <taxon>Eukaryota</taxon>
        <taxon>Fungi</taxon>
        <taxon>Dikarya</taxon>
        <taxon>Basidiomycota</taxon>
        <taxon>Ustilaginomycotina</taxon>
        <taxon>Exobasidiomycetes</taxon>
        <taxon>Exobasidiales</taxon>
        <taxon>Cryptobasidiaceae</taxon>
        <taxon>Acaromyces</taxon>
    </lineage>
</organism>
<dbReference type="FunFam" id="3.10.110.10:FF:000005">
    <property type="entry name" value="NEDD8-conjugating enzyme Ubc12"/>
    <property type="match status" value="1"/>
</dbReference>
<evidence type="ECO:0000256" key="4">
    <source>
        <dbReference type="ARBA" id="ARBA00022786"/>
    </source>
</evidence>
<dbReference type="PROSITE" id="PS00183">
    <property type="entry name" value="UBC_1"/>
    <property type="match status" value="1"/>
</dbReference>
<dbReference type="InterPro" id="IPR050113">
    <property type="entry name" value="Ub_conjugating_enzyme"/>
</dbReference>
<dbReference type="InterPro" id="IPR023313">
    <property type="entry name" value="UBQ-conjugating_AS"/>
</dbReference>
<dbReference type="Proteomes" id="UP000245768">
    <property type="component" value="Unassembled WGS sequence"/>
</dbReference>
<keyword evidence="2" id="KW-0808">Transferase</keyword>
<evidence type="ECO:0000256" key="6">
    <source>
        <dbReference type="ARBA" id="ARBA00043698"/>
    </source>
</evidence>
<dbReference type="EC" id="2.3.2.34" evidence="7"/>
<evidence type="ECO:0000313" key="17">
    <source>
        <dbReference type="Proteomes" id="UP000245768"/>
    </source>
</evidence>
<dbReference type="InterPro" id="IPR000608">
    <property type="entry name" value="UBC"/>
</dbReference>
<feature type="region of interest" description="Disordered" evidence="14">
    <location>
        <begin position="146"/>
        <end position="177"/>
    </location>
</feature>
<evidence type="ECO:0000313" key="16">
    <source>
        <dbReference type="EMBL" id="PWN92792.1"/>
    </source>
</evidence>
<keyword evidence="17" id="KW-1185">Reference proteome</keyword>
<dbReference type="CDD" id="cd23794">
    <property type="entry name" value="UBCc_UBE2F_UBE2M"/>
    <property type="match status" value="1"/>
</dbReference>
<proteinExistence type="inferred from homology"/>
<protein>
    <recommendedName>
        <fullName evidence="9">NEDD8-conjugating enzyme UBC12</fullName>
        <ecNumber evidence="7">2.3.2.34</ecNumber>
    </recommendedName>
    <alternativeName>
        <fullName evidence="8">NEDD8-conjugating enzyme Ubc12</fullName>
    </alternativeName>
    <alternativeName>
        <fullName evidence="10">RUB1-conjugating enzyme</fullName>
    </alternativeName>
    <alternativeName>
        <fullName evidence="11">Ubiquitin carrier protein 12</fullName>
    </alternativeName>
</protein>
<evidence type="ECO:0000256" key="1">
    <source>
        <dbReference type="ARBA" id="ARBA00005032"/>
    </source>
</evidence>
<dbReference type="SMART" id="SM00212">
    <property type="entry name" value="UBCc"/>
    <property type="match status" value="1"/>
</dbReference>
<evidence type="ECO:0000256" key="9">
    <source>
        <dbReference type="ARBA" id="ARBA00044092"/>
    </source>
</evidence>
<dbReference type="STRING" id="215250.A0A316YUK9"/>
<evidence type="ECO:0000256" key="7">
    <source>
        <dbReference type="ARBA" id="ARBA00044047"/>
    </source>
</evidence>
<dbReference type="RefSeq" id="XP_025379990.1">
    <property type="nucleotide sequence ID" value="XM_025520261.1"/>
</dbReference>
<keyword evidence="4 13" id="KW-0833">Ubl conjugation pathway</keyword>
<keyword evidence="3 13" id="KW-0547">Nucleotide-binding</keyword>
<evidence type="ECO:0000256" key="11">
    <source>
        <dbReference type="ARBA" id="ARBA00044315"/>
    </source>
</evidence>
<dbReference type="OrthoDB" id="10249039at2759"/>
<dbReference type="FunCoup" id="A0A316YUK9">
    <property type="interactions" value="794"/>
</dbReference>
<gene>
    <name evidence="16" type="ORF">FA10DRAFT_263544</name>
</gene>
<dbReference type="InParanoid" id="A0A316YUK9"/>
<evidence type="ECO:0000256" key="8">
    <source>
        <dbReference type="ARBA" id="ARBA00044084"/>
    </source>
</evidence>
<evidence type="ECO:0000256" key="3">
    <source>
        <dbReference type="ARBA" id="ARBA00022741"/>
    </source>
</evidence>
<sequence length="177" mass="20216">MIKIWSLKKDEETAKKRKPKTSPAQLRVQKDLTELELPSTMKTEFANPDDVLNFTLTIEPDEGMYKTGSFHFTFAINNNYPHDPPKVKCTQKIYHPNLDHDGNVCLNILREDWKPVLNLNSVMVGLQYLFLEPNADDPLNKEAAEDLRRDRPGFASNVRRSLGGGSVKGVQYDRVTK</sequence>
<comment type="pathway">
    <text evidence="1">Protein modification; protein neddylation.</text>
</comment>
<accession>A0A316YUK9</accession>
<evidence type="ECO:0000256" key="12">
    <source>
        <dbReference type="PROSITE-ProRule" id="PRU10133"/>
    </source>
</evidence>
<evidence type="ECO:0000256" key="2">
    <source>
        <dbReference type="ARBA" id="ARBA00022679"/>
    </source>
</evidence>
<evidence type="ECO:0000256" key="5">
    <source>
        <dbReference type="ARBA" id="ARBA00022840"/>
    </source>
</evidence>
<keyword evidence="5 13" id="KW-0067">ATP-binding</keyword>
<dbReference type="EMBL" id="KZ819634">
    <property type="protein sequence ID" value="PWN92792.1"/>
    <property type="molecule type" value="Genomic_DNA"/>
</dbReference>
<dbReference type="GO" id="GO:0005524">
    <property type="term" value="F:ATP binding"/>
    <property type="evidence" value="ECO:0007669"/>
    <property type="project" value="UniProtKB-UniRule"/>
</dbReference>